<dbReference type="Proteomes" id="UP000245489">
    <property type="component" value="Unassembled WGS sequence"/>
</dbReference>
<comment type="caution">
    <text evidence="1">The sequence shown here is derived from an EMBL/GenBank/DDBJ whole genome shotgun (WGS) entry which is preliminary data.</text>
</comment>
<gene>
    <name evidence="1" type="ORF">LV89_00903</name>
</gene>
<keyword evidence="2" id="KW-1185">Reference proteome</keyword>
<name>A0A316EDF5_9BACT</name>
<evidence type="ECO:0000313" key="1">
    <source>
        <dbReference type="EMBL" id="PWK28125.1"/>
    </source>
</evidence>
<dbReference type="EMBL" id="QGGO01000004">
    <property type="protein sequence ID" value="PWK28125.1"/>
    <property type="molecule type" value="Genomic_DNA"/>
</dbReference>
<reference evidence="1 2" key="1">
    <citation type="submission" date="2018-05" db="EMBL/GenBank/DDBJ databases">
        <title>Genomic Encyclopedia of Archaeal and Bacterial Type Strains, Phase II (KMG-II): from individual species to whole genera.</title>
        <authorList>
            <person name="Goeker M."/>
        </authorList>
    </citation>
    <scope>NUCLEOTIDE SEQUENCE [LARGE SCALE GENOMIC DNA]</scope>
    <source>
        <strain evidence="1 2">DSM 22214</strain>
    </source>
</reference>
<proteinExistence type="predicted"/>
<evidence type="ECO:0000313" key="2">
    <source>
        <dbReference type="Proteomes" id="UP000245489"/>
    </source>
</evidence>
<accession>A0A316EDF5</accession>
<dbReference type="RefSeq" id="WP_109741684.1">
    <property type="nucleotide sequence ID" value="NZ_QGGO01000004.1"/>
</dbReference>
<protein>
    <submittedName>
        <fullName evidence="1">Uncharacterized protein</fullName>
    </submittedName>
</protein>
<sequence>MLHNFYTKTLFYLLYFVIIIPIKTNAQNIGNEWINYKQSYFKIKITQKGIYQIDYEELKSSGFPINVNPQKIQLFRNGYEQAIFIKGEDDQQFNNGDFIEFYAEGNDGSLDSLLYAPAKSQPHQYYSLYTDTASYFLTYSTDNQVGKRMKALQKTNERNLKLETFHLEESLQLFTLSYSEGQPEPIGTTLNSGILNSNYSYGKGWSGEIQQPNISTSFNFILKNIIKSDSIKPTLEILFAGRSAGQHSIETWFNEDSKQRLIDTIFFNNYSTHKSSKIVNFQDITNDKLRVSTRSNASLNDQYSVSYLKLIYPQNFDMNGTTEKVFNLNQNALPERFISIPNAPVGVQLYDISAKYVSKVVSNV</sequence>
<organism evidence="1 2">
    <name type="scientific">Arcicella aurantiaca</name>
    <dbReference type="NCBI Taxonomy" id="591202"/>
    <lineage>
        <taxon>Bacteria</taxon>
        <taxon>Pseudomonadati</taxon>
        <taxon>Bacteroidota</taxon>
        <taxon>Cytophagia</taxon>
        <taxon>Cytophagales</taxon>
        <taxon>Flectobacillaceae</taxon>
        <taxon>Arcicella</taxon>
    </lineage>
</organism>
<dbReference type="AlphaFoldDB" id="A0A316EDF5"/>
<dbReference type="OrthoDB" id="9757650at2"/>